<dbReference type="PROSITE" id="PS50968">
    <property type="entry name" value="BIOTINYL_LIPOYL"/>
    <property type="match status" value="1"/>
</dbReference>
<dbReference type="Gene3D" id="2.40.50.100">
    <property type="match status" value="1"/>
</dbReference>
<evidence type="ECO:0000256" key="1">
    <source>
        <dbReference type="ARBA" id="ARBA00023267"/>
    </source>
</evidence>
<protein>
    <submittedName>
        <fullName evidence="3">Acetyl-CoA carboxylase biotin carboxyl carrier protein subunit</fullName>
    </submittedName>
</protein>
<dbReference type="KEGG" id="ppel:H6H00_18075"/>
<accession>A0A7G7MBL0</accession>
<name>A0A7G7MBL0_9PSEU</name>
<feature type="domain" description="Lipoyl-binding" evidence="2">
    <location>
        <begin position="85"/>
        <end position="160"/>
    </location>
</feature>
<evidence type="ECO:0000259" key="2">
    <source>
        <dbReference type="PROSITE" id="PS50968"/>
    </source>
</evidence>
<keyword evidence="1" id="KW-0092">Biotin</keyword>
<dbReference type="InterPro" id="IPR050709">
    <property type="entry name" value="Biotin_Carboxyl_Carrier/Decarb"/>
</dbReference>
<dbReference type="InterPro" id="IPR000089">
    <property type="entry name" value="Biotin_lipoyl"/>
</dbReference>
<dbReference type="EMBL" id="CP060131">
    <property type="protein sequence ID" value="QNG50171.1"/>
    <property type="molecule type" value="Genomic_DNA"/>
</dbReference>
<dbReference type="PANTHER" id="PTHR45266">
    <property type="entry name" value="OXALOACETATE DECARBOXYLASE ALPHA CHAIN"/>
    <property type="match status" value="1"/>
</dbReference>
<proteinExistence type="predicted"/>
<sequence length="173" mass="18269">MSLLVALDGAEPREVRMTRSGETATLWIDGVSCAARVGSGNGAVQLTVEGRTESVWVVTERDQVHVHAFGRSWTLEVTDPVERSLRAVQGSDAATAPMPGVLVSLSVQPGDDVVAGQQLAVIESMKLHSEITAWRDGRVARVMVEVGDSFGQGAPLVALEPLENDDDPEGGPA</sequence>
<dbReference type="InterPro" id="IPR011053">
    <property type="entry name" value="Single_hybrid_motif"/>
</dbReference>
<dbReference type="CDD" id="cd06850">
    <property type="entry name" value="biotinyl_domain"/>
    <property type="match status" value="1"/>
</dbReference>
<dbReference type="AlphaFoldDB" id="A0A7G7MBL0"/>
<reference evidence="3 4" key="1">
    <citation type="submission" date="2020-08" db="EMBL/GenBank/DDBJ databases">
        <authorList>
            <person name="Mo P."/>
        </authorList>
    </citation>
    <scope>NUCLEOTIDE SEQUENCE [LARGE SCALE GENOMIC DNA]</scope>
    <source>
        <strain evidence="3 4">CGMCC 4.1532</strain>
    </source>
</reference>
<dbReference type="Proteomes" id="UP000515728">
    <property type="component" value="Chromosome"/>
</dbReference>
<dbReference type="RefSeq" id="WP_185716933.1">
    <property type="nucleotide sequence ID" value="NZ_BAAAWI010000001.1"/>
</dbReference>
<dbReference type="Pfam" id="PF00364">
    <property type="entry name" value="Biotin_lipoyl"/>
    <property type="match status" value="1"/>
</dbReference>
<evidence type="ECO:0000313" key="3">
    <source>
        <dbReference type="EMBL" id="QNG50171.1"/>
    </source>
</evidence>
<dbReference type="SUPFAM" id="SSF51230">
    <property type="entry name" value="Single hybrid motif"/>
    <property type="match status" value="1"/>
</dbReference>
<evidence type="ECO:0000313" key="4">
    <source>
        <dbReference type="Proteomes" id="UP000515728"/>
    </source>
</evidence>
<keyword evidence="4" id="KW-1185">Reference proteome</keyword>
<organism evidence="3 4">
    <name type="scientific">Pseudonocardia petroleophila</name>
    <dbReference type="NCBI Taxonomy" id="37331"/>
    <lineage>
        <taxon>Bacteria</taxon>
        <taxon>Bacillati</taxon>
        <taxon>Actinomycetota</taxon>
        <taxon>Actinomycetes</taxon>
        <taxon>Pseudonocardiales</taxon>
        <taxon>Pseudonocardiaceae</taxon>
        <taxon>Pseudonocardia</taxon>
    </lineage>
</organism>
<gene>
    <name evidence="3" type="ORF">H6H00_18075</name>
</gene>
<dbReference type="PANTHER" id="PTHR45266:SF3">
    <property type="entry name" value="OXALOACETATE DECARBOXYLASE ALPHA CHAIN"/>
    <property type="match status" value="1"/>
</dbReference>